<dbReference type="Gene3D" id="3.20.10.10">
    <property type="entry name" value="D-amino Acid Aminotransferase, subunit A, domain 2"/>
    <property type="match status" value="1"/>
</dbReference>
<dbReference type="Pfam" id="PF00505">
    <property type="entry name" value="HMG_box"/>
    <property type="match status" value="1"/>
</dbReference>
<feature type="compositionally biased region" description="Basic and acidic residues" evidence="11">
    <location>
        <begin position="983"/>
        <end position="992"/>
    </location>
</feature>
<dbReference type="SUPFAM" id="SSF47095">
    <property type="entry name" value="HMG-box"/>
    <property type="match status" value="1"/>
</dbReference>
<feature type="domain" description="HMG box" evidence="12">
    <location>
        <begin position="1012"/>
        <end position="1078"/>
    </location>
</feature>
<accession>A0A2P6NB36</accession>
<dbReference type="InterPro" id="IPR019999">
    <property type="entry name" value="Anth_synth_I-like"/>
</dbReference>
<dbReference type="PRINTS" id="PR00097">
    <property type="entry name" value="ANTSNTHASEII"/>
</dbReference>
<dbReference type="InterPro" id="IPR005801">
    <property type="entry name" value="ADC_synthase"/>
</dbReference>
<name>A0A2P6NB36_9EUKA</name>
<comment type="pathway">
    <text evidence="2">Cofactor biosynthesis; tetrahydrofolate biosynthesis; 4-aminobenzoate from chorismate: step 1/2.</text>
</comment>
<dbReference type="InterPro" id="IPR043131">
    <property type="entry name" value="BCAT-like_N"/>
</dbReference>
<keyword evidence="5" id="KW-0808">Transferase</keyword>
<keyword evidence="14" id="KW-1185">Reference proteome</keyword>
<dbReference type="Proteomes" id="UP000241769">
    <property type="component" value="Unassembled WGS sequence"/>
</dbReference>
<feature type="region of interest" description="Disordered" evidence="11">
    <location>
        <begin position="1047"/>
        <end position="1082"/>
    </location>
</feature>
<dbReference type="InterPro" id="IPR015890">
    <property type="entry name" value="Chorismate_C"/>
</dbReference>
<dbReference type="Pfam" id="PF00425">
    <property type="entry name" value="Chorismate_bind"/>
    <property type="match status" value="1"/>
</dbReference>
<dbReference type="InterPro" id="IPR005802">
    <property type="entry name" value="ADC_synth_comp_1"/>
</dbReference>
<keyword evidence="6" id="KW-0289">Folate biosynthesis</keyword>
<dbReference type="InterPro" id="IPR043132">
    <property type="entry name" value="BCAT-like_C"/>
</dbReference>
<dbReference type="InterPro" id="IPR006805">
    <property type="entry name" value="Anth_synth_I_N"/>
</dbReference>
<dbReference type="Pfam" id="PF04715">
    <property type="entry name" value="Anth_synt_I_N"/>
    <property type="match status" value="1"/>
</dbReference>
<dbReference type="GO" id="GO:0008153">
    <property type="term" value="P:4-aminobenzoate biosynthetic process"/>
    <property type="evidence" value="ECO:0007669"/>
    <property type="project" value="TreeGrafter"/>
</dbReference>
<dbReference type="Pfam" id="PF01063">
    <property type="entry name" value="Aminotran_4"/>
    <property type="match status" value="1"/>
</dbReference>
<proteinExistence type="inferred from homology"/>
<dbReference type="InParanoid" id="A0A2P6NB36"/>
<dbReference type="InterPro" id="IPR036910">
    <property type="entry name" value="HMG_box_dom_sf"/>
</dbReference>
<dbReference type="Gene3D" id="3.60.120.10">
    <property type="entry name" value="Anthranilate synthase"/>
    <property type="match status" value="1"/>
</dbReference>
<dbReference type="PANTHER" id="PTHR11236:SF18">
    <property type="entry name" value="AMINODEOXYCHORISMATE SYNTHASE"/>
    <property type="match status" value="1"/>
</dbReference>
<dbReference type="GO" id="GO:0003677">
    <property type="term" value="F:DNA binding"/>
    <property type="evidence" value="ECO:0007669"/>
    <property type="project" value="UniProtKB-UniRule"/>
</dbReference>
<evidence type="ECO:0000256" key="5">
    <source>
        <dbReference type="ARBA" id="ARBA00022679"/>
    </source>
</evidence>
<dbReference type="SUPFAM" id="SSF56322">
    <property type="entry name" value="ADC synthase"/>
    <property type="match status" value="1"/>
</dbReference>
<dbReference type="InterPro" id="IPR036038">
    <property type="entry name" value="Aminotransferase-like"/>
</dbReference>
<dbReference type="Gene3D" id="1.10.30.10">
    <property type="entry name" value="High mobility group box domain"/>
    <property type="match status" value="1"/>
</dbReference>
<comment type="caution">
    <text evidence="13">The sequence shown here is derived from an EMBL/GenBank/DDBJ whole genome shotgun (WGS) entry which is preliminary data.</text>
</comment>
<dbReference type="InterPro" id="IPR009071">
    <property type="entry name" value="HMG_box_dom"/>
</dbReference>
<evidence type="ECO:0000256" key="9">
    <source>
        <dbReference type="ARBA" id="ARBA00031904"/>
    </source>
</evidence>
<feature type="compositionally biased region" description="Basic and acidic residues" evidence="11">
    <location>
        <begin position="542"/>
        <end position="558"/>
    </location>
</feature>
<dbReference type="GO" id="GO:0005634">
    <property type="term" value="C:nucleus"/>
    <property type="evidence" value="ECO:0007669"/>
    <property type="project" value="UniProtKB-UniRule"/>
</dbReference>
<dbReference type="InterPro" id="IPR001544">
    <property type="entry name" value="Aminotrans_IV"/>
</dbReference>
<dbReference type="GO" id="GO:0000162">
    <property type="term" value="P:L-tryptophan biosynthetic process"/>
    <property type="evidence" value="ECO:0007669"/>
    <property type="project" value="TreeGrafter"/>
</dbReference>
<evidence type="ECO:0000256" key="4">
    <source>
        <dbReference type="ARBA" id="ARBA00013139"/>
    </source>
</evidence>
<feature type="DNA-binding region" description="HMG box" evidence="10">
    <location>
        <begin position="1012"/>
        <end position="1078"/>
    </location>
</feature>
<dbReference type="PROSITE" id="PS51273">
    <property type="entry name" value="GATASE_TYPE_1"/>
    <property type="match status" value="1"/>
</dbReference>
<evidence type="ECO:0000256" key="3">
    <source>
        <dbReference type="ARBA" id="ARBA00005970"/>
    </source>
</evidence>
<dbReference type="NCBIfam" id="TIGR00553">
    <property type="entry name" value="pabB"/>
    <property type="match status" value="1"/>
</dbReference>
<evidence type="ECO:0000256" key="1">
    <source>
        <dbReference type="ARBA" id="ARBA00001000"/>
    </source>
</evidence>
<dbReference type="PRINTS" id="PR00096">
    <property type="entry name" value="GATASE"/>
</dbReference>
<comment type="similarity">
    <text evidence="3">In the C-terminal section; belongs to the anthranilate synthase component I family.</text>
</comment>
<dbReference type="STRING" id="1890364.A0A2P6NB36"/>
<dbReference type="GO" id="GO:0005737">
    <property type="term" value="C:cytoplasm"/>
    <property type="evidence" value="ECO:0007669"/>
    <property type="project" value="TreeGrafter"/>
</dbReference>
<evidence type="ECO:0000313" key="14">
    <source>
        <dbReference type="Proteomes" id="UP000241769"/>
    </source>
</evidence>
<dbReference type="Gene3D" id="3.30.470.10">
    <property type="match status" value="1"/>
</dbReference>
<sequence>MGGDIDVVTEEDGNAVRVLLIDNYDSYTFNLFQLFAEVCGAPPDVVKNDDIPEDKWDDVVEKWLTTYHCIVLSPGPGVPSLSSDFGICMKVIRSISRTSHGPTLFGVCLGHQGLAIHFGYELALAPSVAHGILSPVRHGGDGIFREIPYHSWIVREDKESPLNVTARTDDGLVMGVQHESLPLYGVQFHPESICTKFGRKLVENLIHVTVERLGLAPPSLPSRHLNEDISPKTPHPNWKLNAEAINLQLAKEDSINFSERVFTEISWEGSHGTRPPIMWLDSSRVEEGLSRFSIMIRADGPHSHLISYWVSRRTLEDSRKDPREITWCEDFFDYLDREKDKYRLIETRVDLPFDFQCGYVGYLGYEMYYDSLPGFDRKEAQPLPHPDASLVFSDRALVFDHLLEEKDTLWMKETEEKLRECLERYKRSPKCFPRSDFGVSKSQNGPTMSQGHDRYLSHIETCLEEISKGESYELCLTNRVDVDNRVDPLTLHRILRSENPAPYSAFLFYNEQFSVVSCSPEKFLTLDRRGHVTSKPIKGTAKRGETREEDERIREELRNSSKDFSENLMIVDLIRNDLGRVSEIGSVKVPKLMDVESYTTVHQLVTTVTSKTEGDGDCVRLLKAMLPPGSMTGAPKVRSVRILRRLEDHARGIYSGCIGYISCNGACDFSVVIRTAVQCGDKLTIGCGGAIVSLSDPEEEWKEVELKSAALRRGIEKAEGCVPDFHLLETILYRASRDEFFLLSGHLQRLEEAARYFGFPFDESSNDVIKKKLREAVEASDLRDRENQNLRMRLLYGRYGHVTAQTTIIPATGNQKKFRLKFASSPLVDSRDPFISHKTDRRLIYNEAMKRDGGEGVDDVVLYNERGEVTETTIANIAVWSEEGFWLTPPLSSGLLPGVMRSHLLGDESNQMRERVITIDDVKRSTRIKLFNSVRGEFEAQLTSVSGAAVFSFYISLTRPHDTRKTQDTTATTTFAMPRIKKTQEAADEISKKTAPAGKSKKAAKDKSTEGPKRATSAYFFFCNAKREEAKVGTSKVTEVAQKLGQMWKALSPEEQKPYKDLAEEDKERYKKEKEAMTQREE</sequence>
<dbReference type="GO" id="GO:0046654">
    <property type="term" value="P:tetrahydrofolate biosynthetic process"/>
    <property type="evidence" value="ECO:0007669"/>
    <property type="project" value="UniProtKB-UniPathway"/>
</dbReference>
<dbReference type="InterPro" id="IPR029062">
    <property type="entry name" value="Class_I_gatase-like"/>
</dbReference>
<evidence type="ECO:0000256" key="6">
    <source>
        <dbReference type="ARBA" id="ARBA00022909"/>
    </source>
</evidence>
<organism evidence="13 14">
    <name type="scientific">Planoprotostelium fungivorum</name>
    <dbReference type="NCBI Taxonomy" id="1890364"/>
    <lineage>
        <taxon>Eukaryota</taxon>
        <taxon>Amoebozoa</taxon>
        <taxon>Evosea</taxon>
        <taxon>Variosea</taxon>
        <taxon>Cavosteliida</taxon>
        <taxon>Cavosteliaceae</taxon>
        <taxon>Planoprotostelium</taxon>
    </lineage>
</organism>
<feature type="region of interest" description="Disordered" evidence="11">
    <location>
        <begin position="983"/>
        <end position="1010"/>
    </location>
</feature>
<dbReference type="InterPro" id="IPR006221">
    <property type="entry name" value="TrpG/PapA_dom"/>
</dbReference>
<gene>
    <name evidence="13" type="ORF">PROFUN_01985</name>
</gene>
<dbReference type="SMART" id="SM00398">
    <property type="entry name" value="HMG"/>
    <property type="match status" value="1"/>
</dbReference>
<comment type="catalytic activity">
    <reaction evidence="1">
        <text>chorismate + L-glutamine = 4-amino-4-deoxychorismate + L-glutamate</text>
        <dbReference type="Rhea" id="RHEA:11672"/>
        <dbReference type="ChEBI" id="CHEBI:29748"/>
        <dbReference type="ChEBI" id="CHEBI:29985"/>
        <dbReference type="ChEBI" id="CHEBI:58359"/>
        <dbReference type="ChEBI" id="CHEBI:58406"/>
        <dbReference type="EC" id="2.6.1.85"/>
    </reaction>
</comment>
<evidence type="ECO:0000313" key="13">
    <source>
        <dbReference type="EMBL" id="PRP81151.1"/>
    </source>
</evidence>
<dbReference type="EMBL" id="MDYQ01000129">
    <property type="protein sequence ID" value="PRP81151.1"/>
    <property type="molecule type" value="Genomic_DNA"/>
</dbReference>
<dbReference type="OrthoDB" id="1919336at2759"/>
<evidence type="ECO:0000259" key="12">
    <source>
        <dbReference type="PROSITE" id="PS50118"/>
    </source>
</evidence>
<dbReference type="SUPFAM" id="SSF56752">
    <property type="entry name" value="D-aminoacid aminotransferase-like PLP-dependent enzymes"/>
    <property type="match status" value="1"/>
</dbReference>
<dbReference type="AlphaFoldDB" id="A0A2P6NB36"/>
<dbReference type="InterPro" id="IPR017926">
    <property type="entry name" value="GATASE"/>
</dbReference>
<evidence type="ECO:0000256" key="2">
    <source>
        <dbReference type="ARBA" id="ARBA00005009"/>
    </source>
</evidence>
<evidence type="ECO:0000256" key="10">
    <source>
        <dbReference type="PROSITE-ProRule" id="PRU00267"/>
    </source>
</evidence>
<evidence type="ECO:0000256" key="7">
    <source>
        <dbReference type="ARBA" id="ARBA00022962"/>
    </source>
</evidence>
<protein>
    <recommendedName>
        <fullName evidence="4">aminodeoxychorismate synthase</fullName>
        <ecNumber evidence="4">2.6.1.85</ecNumber>
    </recommendedName>
    <alternativeName>
        <fullName evidence="8">Para-aminobenzoate synthase</fullName>
    </alternativeName>
    <alternativeName>
        <fullName evidence="9">p-aminobenzoic acid synthase</fullName>
    </alternativeName>
</protein>
<dbReference type="PANTHER" id="PTHR11236">
    <property type="entry name" value="AMINOBENZOATE/ANTHRANILATE SYNTHASE"/>
    <property type="match status" value="1"/>
</dbReference>
<evidence type="ECO:0000256" key="11">
    <source>
        <dbReference type="SAM" id="MobiDB-lite"/>
    </source>
</evidence>
<keyword evidence="7" id="KW-0315">Glutamine amidotransferase</keyword>
<keyword evidence="10" id="KW-0539">Nucleus</keyword>
<dbReference type="Pfam" id="PF00117">
    <property type="entry name" value="GATase"/>
    <property type="match status" value="1"/>
</dbReference>
<dbReference type="CDD" id="cd01743">
    <property type="entry name" value="GATase1_Anthranilate_Synthase"/>
    <property type="match status" value="1"/>
</dbReference>
<dbReference type="Gene3D" id="3.40.50.880">
    <property type="match status" value="1"/>
</dbReference>
<dbReference type="GO" id="GO:0046820">
    <property type="term" value="F:4-amino-4-deoxychorismate synthase activity"/>
    <property type="evidence" value="ECO:0007669"/>
    <property type="project" value="UniProtKB-EC"/>
</dbReference>
<keyword evidence="10" id="KW-0238">DNA-binding</keyword>
<dbReference type="NCBIfam" id="TIGR00566">
    <property type="entry name" value="trpG_papA"/>
    <property type="match status" value="1"/>
</dbReference>
<evidence type="ECO:0000256" key="8">
    <source>
        <dbReference type="ARBA" id="ARBA00031329"/>
    </source>
</evidence>
<reference evidence="13 14" key="1">
    <citation type="journal article" date="2018" name="Genome Biol. Evol.">
        <title>Multiple Roots of Fruiting Body Formation in Amoebozoa.</title>
        <authorList>
            <person name="Hillmann F."/>
            <person name="Forbes G."/>
            <person name="Novohradska S."/>
            <person name="Ferling I."/>
            <person name="Riege K."/>
            <person name="Groth M."/>
            <person name="Westermann M."/>
            <person name="Marz M."/>
            <person name="Spaller T."/>
            <person name="Winckler T."/>
            <person name="Schaap P."/>
            <person name="Glockner G."/>
        </authorList>
    </citation>
    <scope>NUCLEOTIDE SEQUENCE [LARGE SCALE GENOMIC DNA]</scope>
    <source>
        <strain evidence="13 14">Jena</strain>
    </source>
</reference>
<dbReference type="SUPFAM" id="SSF52317">
    <property type="entry name" value="Class I glutamine amidotransferase-like"/>
    <property type="match status" value="1"/>
</dbReference>
<dbReference type="UniPathway" id="UPA00077">
    <property type="reaction ID" value="UER00149"/>
</dbReference>
<dbReference type="PROSITE" id="PS50118">
    <property type="entry name" value="HMG_BOX_2"/>
    <property type="match status" value="1"/>
</dbReference>
<feature type="compositionally biased region" description="Basic and acidic residues" evidence="11">
    <location>
        <begin position="1052"/>
        <end position="1082"/>
    </location>
</feature>
<dbReference type="GO" id="GO:0046656">
    <property type="term" value="P:folic acid biosynthetic process"/>
    <property type="evidence" value="ECO:0007669"/>
    <property type="project" value="UniProtKB-KW"/>
</dbReference>
<dbReference type="EC" id="2.6.1.85" evidence="4"/>
<feature type="region of interest" description="Disordered" evidence="11">
    <location>
        <begin position="535"/>
        <end position="558"/>
    </location>
</feature>